<dbReference type="InterPro" id="IPR032675">
    <property type="entry name" value="LRR_dom_sf"/>
</dbReference>
<comment type="caution">
    <text evidence="1">The sequence shown here is derived from an EMBL/GenBank/DDBJ whole genome shotgun (WGS) entry which is preliminary data.</text>
</comment>
<reference evidence="1 2" key="1">
    <citation type="journal article" date="2012" name="Genome Biol.">
        <title>Genome and low-iron response of an oceanic diatom adapted to chronic iron limitation.</title>
        <authorList>
            <person name="Lommer M."/>
            <person name="Specht M."/>
            <person name="Roy A.S."/>
            <person name="Kraemer L."/>
            <person name="Andreson R."/>
            <person name="Gutowska M.A."/>
            <person name="Wolf J."/>
            <person name="Bergner S.V."/>
            <person name="Schilhabel M.B."/>
            <person name="Klostermeier U.C."/>
            <person name="Beiko R.G."/>
            <person name="Rosenstiel P."/>
            <person name="Hippler M."/>
            <person name="Laroche J."/>
        </authorList>
    </citation>
    <scope>NUCLEOTIDE SEQUENCE [LARGE SCALE GENOMIC DNA]</scope>
    <source>
        <strain evidence="1 2">CCMP1005</strain>
    </source>
</reference>
<keyword evidence="2" id="KW-1185">Reference proteome</keyword>
<dbReference type="SUPFAM" id="SSF52047">
    <property type="entry name" value="RNI-like"/>
    <property type="match status" value="1"/>
</dbReference>
<dbReference type="InterPro" id="IPR027038">
    <property type="entry name" value="RanGap"/>
</dbReference>
<dbReference type="GO" id="GO:0031267">
    <property type="term" value="F:small GTPase binding"/>
    <property type="evidence" value="ECO:0007669"/>
    <property type="project" value="TreeGrafter"/>
</dbReference>
<dbReference type="GO" id="GO:0005829">
    <property type="term" value="C:cytosol"/>
    <property type="evidence" value="ECO:0007669"/>
    <property type="project" value="TreeGrafter"/>
</dbReference>
<feature type="non-terminal residue" evidence="1">
    <location>
        <position position="1"/>
    </location>
</feature>
<dbReference type="SMART" id="SM00368">
    <property type="entry name" value="LRR_RI"/>
    <property type="match status" value="2"/>
</dbReference>
<dbReference type="AlphaFoldDB" id="K0TFZ7"/>
<proteinExistence type="predicted"/>
<dbReference type="GO" id="GO:0006913">
    <property type="term" value="P:nucleocytoplasmic transport"/>
    <property type="evidence" value="ECO:0007669"/>
    <property type="project" value="TreeGrafter"/>
</dbReference>
<dbReference type="GO" id="GO:0048471">
    <property type="term" value="C:perinuclear region of cytoplasm"/>
    <property type="evidence" value="ECO:0007669"/>
    <property type="project" value="TreeGrafter"/>
</dbReference>
<dbReference type="eggNOG" id="ENOG502SERJ">
    <property type="taxonomic scope" value="Eukaryota"/>
</dbReference>
<dbReference type="PANTHER" id="PTHR24113">
    <property type="entry name" value="RAN GTPASE-ACTIVATING PROTEIN 1"/>
    <property type="match status" value="1"/>
</dbReference>
<protein>
    <submittedName>
        <fullName evidence="1">Uncharacterized protein</fullName>
    </submittedName>
</protein>
<sequence>YWQNKGYEDPDIECIKVVFLGKLKEAVSQLEHGVFESVSISHVYHNEDLVPHWNALFRSFKHINPHDEGVELNFRVIELDEDLMWEICHHILHKNIRKVSFSRTHFTNNGFPNLRGAIIELENALQSPKLKSLSWYRNPIESVEDMNLFTQALSRSNAVDELTFTWNGNENAWALLSGVDFSTYKVLSLCGNDLLTNGRTDIPDLIATNSPLVELNLHNNRLDDDDAVLIAQSLGRNTYLRKLNVGRNNIQERGMRALYEAVNQTSSLNALSDSNHSCRLQGLSKDFDLHAINLESGPNGLFMNRMFKIHRVMVERCRNGGGNVPHLNTEMVGEDSVLLAPYLMESVVRRHDAFQKKYNESSECLLGLLYELVKDWKMAELFSFR</sequence>
<evidence type="ECO:0000313" key="1">
    <source>
        <dbReference type="EMBL" id="EJK69452.1"/>
    </source>
</evidence>
<gene>
    <name evidence="1" type="ORF">THAOC_09290</name>
</gene>
<dbReference type="GO" id="GO:0005096">
    <property type="term" value="F:GTPase activator activity"/>
    <property type="evidence" value="ECO:0007669"/>
    <property type="project" value="InterPro"/>
</dbReference>
<organism evidence="1 2">
    <name type="scientific">Thalassiosira oceanica</name>
    <name type="common">Marine diatom</name>
    <dbReference type="NCBI Taxonomy" id="159749"/>
    <lineage>
        <taxon>Eukaryota</taxon>
        <taxon>Sar</taxon>
        <taxon>Stramenopiles</taxon>
        <taxon>Ochrophyta</taxon>
        <taxon>Bacillariophyta</taxon>
        <taxon>Coscinodiscophyceae</taxon>
        <taxon>Thalassiosirophycidae</taxon>
        <taxon>Thalassiosirales</taxon>
        <taxon>Thalassiosiraceae</taxon>
        <taxon>Thalassiosira</taxon>
    </lineage>
</organism>
<name>K0TFZ7_THAOC</name>
<accession>K0TFZ7</accession>
<dbReference type="Gene3D" id="3.80.10.10">
    <property type="entry name" value="Ribonuclease Inhibitor"/>
    <property type="match status" value="1"/>
</dbReference>
<dbReference type="GO" id="GO:0005634">
    <property type="term" value="C:nucleus"/>
    <property type="evidence" value="ECO:0007669"/>
    <property type="project" value="TreeGrafter"/>
</dbReference>
<evidence type="ECO:0000313" key="2">
    <source>
        <dbReference type="Proteomes" id="UP000266841"/>
    </source>
</evidence>
<dbReference type="Proteomes" id="UP000266841">
    <property type="component" value="Unassembled WGS sequence"/>
</dbReference>
<dbReference type="EMBL" id="AGNL01010051">
    <property type="protein sequence ID" value="EJK69452.1"/>
    <property type="molecule type" value="Genomic_DNA"/>
</dbReference>
<dbReference type="Pfam" id="PF13516">
    <property type="entry name" value="LRR_6"/>
    <property type="match status" value="2"/>
</dbReference>
<dbReference type="OrthoDB" id="192312at2759"/>
<dbReference type="InterPro" id="IPR001611">
    <property type="entry name" value="Leu-rich_rpt"/>
</dbReference>
<dbReference type="PANTHER" id="PTHR24113:SF15">
    <property type="entry name" value="NACHT DOMAIN-CONTAINING PROTEIN"/>
    <property type="match status" value="1"/>
</dbReference>